<dbReference type="Gene3D" id="2.60.510.20">
    <property type="match status" value="1"/>
</dbReference>
<dbReference type="PRINTS" id="PR00417">
    <property type="entry name" value="PRTPISMRASEI"/>
</dbReference>
<proteinExistence type="inferred from homology"/>
<dbReference type="Gene3D" id="1.10.460.10">
    <property type="entry name" value="Topoisomerase I, domain 2"/>
    <property type="match status" value="1"/>
</dbReference>
<dbReference type="SMART" id="SM00493">
    <property type="entry name" value="TOPRIM"/>
    <property type="match status" value="1"/>
</dbReference>
<protein>
    <recommendedName>
        <fullName evidence="15">Reverse gyrase</fullName>
    </recommendedName>
</protein>
<evidence type="ECO:0000259" key="16">
    <source>
        <dbReference type="PROSITE" id="PS50880"/>
    </source>
</evidence>
<evidence type="ECO:0000259" key="19">
    <source>
        <dbReference type="PROSITE" id="PS52039"/>
    </source>
</evidence>
<evidence type="ECO:0000259" key="17">
    <source>
        <dbReference type="PROSITE" id="PS51192"/>
    </source>
</evidence>
<dbReference type="PANTHER" id="PTHR43505:SF1">
    <property type="entry name" value="REVERSE GYRASE"/>
    <property type="match status" value="1"/>
</dbReference>
<evidence type="ECO:0000256" key="3">
    <source>
        <dbReference type="ARBA" id="ARBA00022490"/>
    </source>
</evidence>
<evidence type="ECO:0000256" key="8">
    <source>
        <dbReference type="ARBA" id="ARBA00022840"/>
    </source>
</evidence>
<dbReference type="InterPro" id="IPR027417">
    <property type="entry name" value="P-loop_NTPase"/>
</dbReference>
<dbReference type="PROSITE" id="PS52037">
    <property type="entry name" value="ZF_RG_C"/>
    <property type="match status" value="1"/>
</dbReference>
<dbReference type="Gene3D" id="3.40.50.300">
    <property type="entry name" value="P-loop containing nucleotide triphosphate hydrolases"/>
    <property type="match status" value="4"/>
</dbReference>
<dbReference type="OrthoDB" id="30963at2157"/>
<evidence type="ECO:0000256" key="12">
    <source>
        <dbReference type="ARBA" id="ARBA00043976"/>
    </source>
</evidence>
<evidence type="ECO:0000256" key="14">
    <source>
        <dbReference type="PROSITE-ProRule" id="PRU01380"/>
    </source>
</evidence>
<evidence type="ECO:0000256" key="9">
    <source>
        <dbReference type="ARBA" id="ARBA00023029"/>
    </source>
</evidence>
<evidence type="ECO:0000256" key="13">
    <source>
        <dbReference type="ARBA" id="ARBA00049360"/>
    </source>
</evidence>
<evidence type="ECO:0000259" key="18">
    <source>
        <dbReference type="PROSITE" id="PS52036"/>
    </source>
</evidence>
<dbReference type="InterPro" id="IPR013497">
    <property type="entry name" value="Topo_IA_cen"/>
</dbReference>
<dbReference type="InterPro" id="IPR023405">
    <property type="entry name" value="Topo_IA_core_domain"/>
</dbReference>
<comment type="similarity">
    <text evidence="12">In the N-terminal section; belongs to the DEAD box helicase family. DDVD subfamily.</text>
</comment>
<dbReference type="GO" id="GO:0003677">
    <property type="term" value="F:DNA binding"/>
    <property type="evidence" value="ECO:0007669"/>
    <property type="project" value="UniProtKB-KW"/>
</dbReference>
<dbReference type="STRING" id="940295.EYM_00115"/>
<reference evidence="20 21" key="1">
    <citation type="submission" date="2013-11" db="EMBL/GenBank/DDBJ databases">
        <title>Comparative genomics of Ignicoccus.</title>
        <authorList>
            <person name="Podar M."/>
        </authorList>
    </citation>
    <scope>NUCLEOTIDE SEQUENCE [LARGE SCALE GENOMIC DNA]</scope>
    <source>
        <strain evidence="20 21">DSM 13165</strain>
    </source>
</reference>
<evidence type="ECO:0000256" key="1">
    <source>
        <dbReference type="ARBA" id="ARBA00004496"/>
    </source>
</evidence>
<dbReference type="PATRIC" id="fig|940295.4.peg.24"/>
<dbReference type="InterPro" id="IPR011545">
    <property type="entry name" value="DEAD/DEAH_box_helicase_dom"/>
</dbReference>
<dbReference type="SUPFAM" id="SSF56712">
    <property type="entry name" value="Prokaryotic type I DNA topoisomerase"/>
    <property type="match status" value="1"/>
</dbReference>
<feature type="domain" description="RG N-terminal-type" evidence="18">
    <location>
        <begin position="1"/>
        <end position="49"/>
    </location>
</feature>
<dbReference type="Gene3D" id="3.40.50.140">
    <property type="match status" value="1"/>
</dbReference>
<comment type="function">
    <text evidence="15">Modifies the topological state of DNA by introducing positive supercoils in an ATP-dependent process, increasing the linking number in steps of +1. Binds to single-stranded DNA, transiently cleaves and then rejoins the ends, introducing a positive supercoil in the process. The scissile phosphodiester is attacked by the catalytic tyrosine of the enzyme, resulting in the formation of a DNA-(5'-phosphotyrosyl)-enzyme intermediate. Involved in rewinding DNA strands in regions of the chromosome that have opened up to allow replication, transcription, DNA repair and/or for DNA protection.</text>
</comment>
<gene>
    <name evidence="20" type="ORF">EYM_00115</name>
</gene>
<evidence type="ECO:0000256" key="5">
    <source>
        <dbReference type="ARBA" id="ARBA00022741"/>
    </source>
</evidence>
<dbReference type="PROSITE" id="PS52036">
    <property type="entry name" value="ZF_RG_N"/>
    <property type="match status" value="1"/>
</dbReference>
<dbReference type="SMART" id="SM00382">
    <property type="entry name" value="AAA"/>
    <property type="match status" value="1"/>
</dbReference>
<dbReference type="AlphaFoldDB" id="A0A0U3E9V9"/>
<dbReference type="InterPro" id="IPR003593">
    <property type="entry name" value="AAA+_ATPase"/>
</dbReference>
<dbReference type="InterPro" id="IPR005736">
    <property type="entry name" value="Reverse_gyrase"/>
</dbReference>
<dbReference type="Pfam" id="PF01131">
    <property type="entry name" value="Topoisom_bac"/>
    <property type="match status" value="1"/>
</dbReference>
<keyword evidence="7 15" id="KW-0862">Zinc</keyword>
<dbReference type="SMART" id="SM00436">
    <property type="entry name" value="TOP1Bc"/>
    <property type="match status" value="1"/>
</dbReference>
<feature type="domain" description="Helicase ATP-binding" evidence="17">
    <location>
        <begin position="70"/>
        <end position="242"/>
    </location>
</feature>
<keyword evidence="4 15" id="KW-0479">Metal-binding</keyword>
<keyword evidence="21" id="KW-1185">Reference proteome</keyword>
<dbReference type="GO" id="GO:0005737">
    <property type="term" value="C:cytoplasm"/>
    <property type="evidence" value="ECO:0007669"/>
    <property type="project" value="UniProtKB-SubCell"/>
</dbReference>
<dbReference type="InterPro" id="IPR040569">
    <property type="entry name" value="Znf_Rg"/>
</dbReference>
<dbReference type="SMART" id="SM00487">
    <property type="entry name" value="DEXDc"/>
    <property type="match status" value="1"/>
</dbReference>
<accession>A0A0U3E9V9</accession>
<dbReference type="Pfam" id="PF17915">
    <property type="entry name" value="zf_Rg"/>
    <property type="match status" value="1"/>
</dbReference>
<comment type="subunit">
    <text evidence="2">Monomer.</text>
</comment>
<evidence type="ECO:0000256" key="2">
    <source>
        <dbReference type="ARBA" id="ARBA00011245"/>
    </source>
</evidence>
<keyword evidence="6 14" id="KW-0863">Zinc-finger</keyword>
<dbReference type="PROSITE" id="PS51192">
    <property type="entry name" value="HELICASE_ATP_BIND_1"/>
    <property type="match status" value="1"/>
</dbReference>
<dbReference type="PROSITE" id="PS50880">
    <property type="entry name" value="TOPRIM"/>
    <property type="match status" value="1"/>
</dbReference>
<dbReference type="GO" id="GO:0008270">
    <property type="term" value="F:zinc ion binding"/>
    <property type="evidence" value="ECO:0007669"/>
    <property type="project" value="UniProtKB-KW"/>
</dbReference>
<evidence type="ECO:0000313" key="20">
    <source>
        <dbReference type="EMBL" id="ALU12094.1"/>
    </source>
</evidence>
<evidence type="ECO:0000256" key="6">
    <source>
        <dbReference type="ARBA" id="ARBA00022771"/>
    </source>
</evidence>
<dbReference type="PANTHER" id="PTHR43505">
    <property type="entry name" value="REVERSE GYRASE"/>
    <property type="match status" value="1"/>
</dbReference>
<keyword evidence="8 15" id="KW-0067">ATP-binding</keyword>
<keyword evidence="11 15" id="KW-0413">Isomerase</keyword>
<feature type="domain" description="Topo IA-type catalytic" evidence="19">
    <location>
        <begin position="699"/>
        <end position="1095"/>
    </location>
</feature>
<name>A0A0U3E9V9_9CREN</name>
<evidence type="ECO:0000256" key="4">
    <source>
        <dbReference type="ARBA" id="ARBA00022723"/>
    </source>
</evidence>
<dbReference type="PROSITE" id="PS52039">
    <property type="entry name" value="TOPO_IA_2"/>
    <property type="match status" value="1"/>
</dbReference>
<dbReference type="GO" id="GO:0160097">
    <property type="term" value="F:reverse gyrase activity"/>
    <property type="evidence" value="ECO:0007669"/>
    <property type="project" value="UniProtKB-ARBA"/>
</dbReference>
<dbReference type="InterPro" id="IPR001650">
    <property type="entry name" value="Helicase_C-like"/>
</dbReference>
<comment type="catalytic activity">
    <reaction evidence="13 15">
        <text>ATP + H2O = ADP + phosphate + H(+)</text>
        <dbReference type="Rhea" id="RHEA:13065"/>
        <dbReference type="ChEBI" id="CHEBI:15377"/>
        <dbReference type="ChEBI" id="CHEBI:15378"/>
        <dbReference type="ChEBI" id="CHEBI:30616"/>
        <dbReference type="ChEBI" id="CHEBI:43474"/>
        <dbReference type="ChEBI" id="CHEBI:456216"/>
    </reaction>
</comment>
<dbReference type="SUPFAM" id="SSF52540">
    <property type="entry name" value="P-loop containing nucleoside triphosphate hydrolases"/>
    <property type="match status" value="2"/>
</dbReference>
<dbReference type="GO" id="GO:0005524">
    <property type="term" value="F:ATP binding"/>
    <property type="evidence" value="ECO:0007669"/>
    <property type="project" value="UniProtKB-KW"/>
</dbReference>
<sequence length="1100" mass="124584">MEVIYREACPSCGGDIERSRLTYGLSCGYCDGKSGLFEWMRKLEEEYERFSEYLKSEYGIEPSEVQKTWIKLLLSGEDVVISAPTGMGKSTILGAYAQYVKRKGLKVLYIVPTRSLITQVANRVSGIEVVTSAKVIKNPSAYKGYDVIIVDDVDAALKSEKTVAALMKIAGLDDVYEEARRAAKLLIEAMNGNEQALEEYVSLKAKLSKYKRKSSQLIFSSATHGRPSLIARLMLSALGIRPVFIPPLLREIDDVKLKVESLEKQLPSLIRKLMETGYGGIVFVHEGGPKDEILRILKENDIKAKEVGSRSIKAIKEFEKGEIDVLVASASRYGVVARGIDMPDRLRFAIFIEPPHKKLELRKMLSNPLFMLRILKKLGLEQEFLELGKKVKKLSKIELNLLRENLSGNDVKLRSERLKELSEFMRELIKKVERELSNTKIIDPPFIIKNGSVIILDKSTYLQASGRTSRLTFKGFTKGVSVILYSDEDVMEAFEKLLSDITTFESEVKPPEGYKEVDAESVLMIVESPTKARTIARIFGGGSSVNLFGSKVYTTAVKLDDKVYFLYITASKGHLFDLTLDDIGLHGVMIEGNELIPVYSPIKRCLECGYAWSGSLNVCPRCGSTKIDNSIERVNSLRKLAYVVNTVILATDPDEEGEKIAWDLEAMLKPFNKNVRRATYFEVTKRGIEESLKNLKHVDESVVRSQIVRRVDDRIVGFEVSKELWSIFSRKNIGLGRVQGPVLNYIVERNEKWKENRGFVITLVLENNDVIRVFSASKEEMERLLSLKEVEIISKVESIDEIPPPPPLTTDELLAEAAKMGLEPNKVMKISQTLFEMGLITYHRTDSTRISSHGISLAKEIILREYGESRFHPRSWSSEGAHEAIRPTHALTPRELLSLIYVNESYSRLTADHVKVYEIIFRRFVASQMKNVKVRKLRVTYRVNNSVIQREYVTEVVEDGWNLVLDLPVFTGEMRLGKVKVVNARALRASKFPLPSASEVIKWMREVGIGRPSTYARTLEALRRHGLVVFSKYKKLLVATRDGYRVKEVMGMHFPELLSAEYTKHLQELMERAPEEFEEVISMIAGKSKFIREAFASEQS</sequence>
<dbReference type="Pfam" id="PF00270">
    <property type="entry name" value="DEAD"/>
    <property type="match status" value="1"/>
</dbReference>
<evidence type="ECO:0000256" key="15">
    <source>
        <dbReference type="RuleBase" id="RU004026"/>
    </source>
</evidence>
<dbReference type="InterPro" id="IPR003602">
    <property type="entry name" value="Topo_IA_DNA-bd_dom"/>
</dbReference>
<feature type="domain" description="Toprim" evidence="16">
    <location>
        <begin position="521"/>
        <end position="683"/>
    </location>
</feature>
<dbReference type="EMBL" id="CP006867">
    <property type="protein sequence ID" value="ALU12094.1"/>
    <property type="molecule type" value="Genomic_DNA"/>
</dbReference>
<keyword evidence="9 15" id="KW-0799">Topoisomerase</keyword>
<dbReference type="GO" id="GO:0006265">
    <property type="term" value="P:DNA topological change"/>
    <property type="evidence" value="ECO:0007669"/>
    <property type="project" value="InterPro"/>
</dbReference>
<dbReference type="Gene3D" id="1.10.290.10">
    <property type="entry name" value="Topoisomerase I, domain 4"/>
    <property type="match status" value="1"/>
</dbReference>
<evidence type="ECO:0000256" key="10">
    <source>
        <dbReference type="ARBA" id="ARBA00023125"/>
    </source>
</evidence>
<dbReference type="InterPro" id="IPR013824">
    <property type="entry name" value="Topo_IA_cen_sub1"/>
</dbReference>
<dbReference type="Pfam" id="PF01751">
    <property type="entry name" value="Toprim"/>
    <property type="match status" value="1"/>
</dbReference>
<evidence type="ECO:0000313" key="21">
    <source>
        <dbReference type="Proteomes" id="UP000060778"/>
    </source>
</evidence>
<evidence type="ECO:0000256" key="11">
    <source>
        <dbReference type="ARBA" id="ARBA00023235"/>
    </source>
</evidence>
<evidence type="ECO:0000256" key="7">
    <source>
        <dbReference type="ARBA" id="ARBA00022833"/>
    </source>
</evidence>
<dbReference type="InterPro" id="IPR014001">
    <property type="entry name" value="Helicase_ATP-bd"/>
</dbReference>
<dbReference type="InterPro" id="IPR013826">
    <property type="entry name" value="Topo_IA_cen_sub3"/>
</dbReference>
<organism evidence="20 21">
    <name type="scientific">Ignicoccus islandicus DSM 13165</name>
    <dbReference type="NCBI Taxonomy" id="940295"/>
    <lineage>
        <taxon>Archaea</taxon>
        <taxon>Thermoproteota</taxon>
        <taxon>Thermoprotei</taxon>
        <taxon>Desulfurococcales</taxon>
        <taxon>Desulfurococcaceae</taxon>
        <taxon>Ignicoccus</taxon>
    </lineage>
</organism>
<keyword evidence="5 15" id="KW-0547">Nucleotide-binding</keyword>
<comment type="subcellular location">
    <subcellularLocation>
        <location evidence="1">Cytoplasm</location>
    </subcellularLocation>
</comment>
<dbReference type="NCBIfam" id="TIGR01054">
    <property type="entry name" value="rgy"/>
    <property type="match status" value="1"/>
</dbReference>
<keyword evidence="10 15" id="KW-0238">DNA-binding</keyword>
<dbReference type="SMART" id="SM00437">
    <property type="entry name" value="TOP1Ac"/>
    <property type="match status" value="1"/>
</dbReference>
<keyword evidence="3" id="KW-0963">Cytoplasm</keyword>
<dbReference type="Proteomes" id="UP000060778">
    <property type="component" value="Chromosome"/>
</dbReference>
<dbReference type="InterPro" id="IPR003601">
    <property type="entry name" value="Topo_IA_2"/>
</dbReference>
<dbReference type="KEGG" id="iis:EYM_00115"/>
<dbReference type="InterPro" id="IPR006171">
    <property type="entry name" value="TOPRIM_dom"/>
</dbReference>
<dbReference type="SMART" id="SM00490">
    <property type="entry name" value="HELICc"/>
    <property type="match status" value="1"/>
</dbReference>